<dbReference type="GO" id="GO:0006006">
    <property type="term" value="P:glucose metabolic process"/>
    <property type="evidence" value="ECO:0007669"/>
    <property type="project" value="TreeGrafter"/>
</dbReference>
<proteinExistence type="inferred from homology"/>
<dbReference type="RefSeq" id="WP_057823478.1">
    <property type="nucleotide sequence ID" value="NZ_AZEA01000002.1"/>
</dbReference>
<accession>A0A0R1LCY2</accession>
<dbReference type="PIRSF" id="PIRSF005096">
    <property type="entry name" value="GALM"/>
    <property type="match status" value="1"/>
</dbReference>
<dbReference type="InterPro" id="IPR011013">
    <property type="entry name" value="Gal_mutarotase_sf_dom"/>
</dbReference>
<dbReference type="EMBL" id="AZEA01000002">
    <property type="protein sequence ID" value="KRK89591.1"/>
    <property type="molecule type" value="Genomic_DNA"/>
</dbReference>
<dbReference type="GO" id="GO:0004034">
    <property type="term" value="F:aldose 1-epimerase activity"/>
    <property type="evidence" value="ECO:0007669"/>
    <property type="project" value="TreeGrafter"/>
</dbReference>
<name>A0A0R1LCY2_9LACO</name>
<protein>
    <recommendedName>
        <fullName evidence="5">Maltose epimerase</fullName>
        <ecNumber evidence="5">5.1.3.21</ecNumber>
    </recommendedName>
</protein>
<feature type="active site" description="Proton acceptor" evidence="6">
    <location>
        <position position="296"/>
    </location>
</feature>
<organism evidence="9 10">
    <name type="scientific">Lentilactobacillus sunkii DSM 19904</name>
    <dbReference type="NCBI Taxonomy" id="1423808"/>
    <lineage>
        <taxon>Bacteria</taxon>
        <taxon>Bacillati</taxon>
        <taxon>Bacillota</taxon>
        <taxon>Bacilli</taxon>
        <taxon>Lactobacillales</taxon>
        <taxon>Lactobacillaceae</taxon>
        <taxon>Lentilactobacillus</taxon>
    </lineage>
</organism>
<dbReference type="InterPro" id="IPR014718">
    <property type="entry name" value="GH-type_carb-bd"/>
</dbReference>
<dbReference type="EC" id="5.1.3.21" evidence="5"/>
<feature type="active site" description="Proton donor" evidence="6">
    <location>
        <position position="183"/>
    </location>
</feature>
<evidence type="ECO:0000256" key="4">
    <source>
        <dbReference type="ARBA" id="ARBA00023277"/>
    </source>
</evidence>
<dbReference type="InterPro" id="IPR015443">
    <property type="entry name" value="Aldose_1-epimerase"/>
</dbReference>
<dbReference type="AlphaFoldDB" id="A0A0R1LCY2"/>
<evidence type="ECO:0000256" key="8">
    <source>
        <dbReference type="PIRSR" id="PIRSR005096-3"/>
    </source>
</evidence>
<keyword evidence="10" id="KW-1185">Reference proteome</keyword>
<comment type="similarity">
    <text evidence="2 5">Belongs to the aldose epimerase family.</text>
</comment>
<evidence type="ECO:0000313" key="10">
    <source>
        <dbReference type="Proteomes" id="UP000051581"/>
    </source>
</evidence>
<evidence type="ECO:0000256" key="5">
    <source>
        <dbReference type="PIRNR" id="PIRNR005096"/>
    </source>
</evidence>
<sequence length="350" mass="39049">MDNKVTGKIDQFDDYQGHPIKKLTLKNSNNVSISVITLGSTLYELNVPDENGQPHNIVLNYQHSEDYLKNPFYVCMGIGRVAGRIADGKLVIDQNKYNLPTNEGSTTLHGGPHGFNTQIWDGKIETQNGQDVIVLQHLQRSEDDGFPGDMDVTITYSLSDDDVVSIKFTAKSTEDTVFNPTQHTYFNLGDGNTINDQLLKINSSQALKLDDKKIPTKERIDVNNTPYDFNGFKKLGESIAAMGKTKEKGFDDVFPVNPDTNNIIAELRDPATNRGVTVESSRDGMILFTANSFTHENMNFVRTNGVGNPYLGVALEPMFLAKPGQDRDFSEMKVPKNHPVTHTIKYHLSY</sequence>
<keyword evidence="3 5" id="KW-0413">Isomerase</keyword>
<dbReference type="GO" id="GO:0033499">
    <property type="term" value="P:galactose catabolic process via UDP-galactose, Leloir pathway"/>
    <property type="evidence" value="ECO:0007669"/>
    <property type="project" value="TreeGrafter"/>
</dbReference>
<dbReference type="GO" id="GO:0050558">
    <property type="term" value="F:maltose epimerase activity"/>
    <property type="evidence" value="ECO:0007669"/>
    <property type="project" value="UniProtKB-EC"/>
</dbReference>
<evidence type="ECO:0000313" key="9">
    <source>
        <dbReference type="EMBL" id="KRK89591.1"/>
    </source>
</evidence>
<dbReference type="PANTHER" id="PTHR10091">
    <property type="entry name" value="ALDOSE-1-EPIMERASE"/>
    <property type="match status" value="1"/>
</dbReference>
<evidence type="ECO:0000256" key="1">
    <source>
        <dbReference type="ARBA" id="ARBA00005028"/>
    </source>
</evidence>
<evidence type="ECO:0000256" key="7">
    <source>
        <dbReference type="PIRSR" id="PIRSR005096-2"/>
    </source>
</evidence>
<feature type="binding site" evidence="7">
    <location>
        <position position="251"/>
    </location>
    <ligand>
        <name>beta-D-galactose</name>
        <dbReference type="ChEBI" id="CHEBI:27667"/>
    </ligand>
</feature>
<gene>
    <name evidence="9" type="ORF">FD17_GL001182</name>
</gene>
<comment type="catalytic activity">
    <reaction evidence="5">
        <text>alpha-maltose = beta-maltose</text>
        <dbReference type="Rhea" id="RHEA:21228"/>
        <dbReference type="ChEBI" id="CHEBI:18147"/>
        <dbReference type="ChEBI" id="CHEBI:18167"/>
        <dbReference type="EC" id="5.1.3.21"/>
    </reaction>
</comment>
<evidence type="ECO:0000256" key="2">
    <source>
        <dbReference type="ARBA" id="ARBA00006206"/>
    </source>
</evidence>
<keyword evidence="4 5" id="KW-0119">Carbohydrate metabolism</keyword>
<dbReference type="Pfam" id="PF01263">
    <property type="entry name" value="Aldose_epim"/>
    <property type="match status" value="1"/>
</dbReference>
<dbReference type="UniPathway" id="UPA00242"/>
<dbReference type="Proteomes" id="UP000051581">
    <property type="component" value="Unassembled WGS sequence"/>
</dbReference>
<evidence type="ECO:0000256" key="3">
    <source>
        <dbReference type="ARBA" id="ARBA00023235"/>
    </source>
</evidence>
<reference evidence="9 10" key="1">
    <citation type="journal article" date="2015" name="Genome Announc.">
        <title>Expanding the biotechnology potential of lactobacilli through comparative genomics of 213 strains and associated genera.</title>
        <authorList>
            <person name="Sun Z."/>
            <person name="Harris H.M."/>
            <person name="McCann A."/>
            <person name="Guo C."/>
            <person name="Argimon S."/>
            <person name="Zhang W."/>
            <person name="Yang X."/>
            <person name="Jeffery I.B."/>
            <person name="Cooney J.C."/>
            <person name="Kagawa T.F."/>
            <person name="Liu W."/>
            <person name="Song Y."/>
            <person name="Salvetti E."/>
            <person name="Wrobel A."/>
            <person name="Rasinkangas P."/>
            <person name="Parkhill J."/>
            <person name="Rea M.C."/>
            <person name="O'Sullivan O."/>
            <person name="Ritari J."/>
            <person name="Douillard F.P."/>
            <person name="Paul Ross R."/>
            <person name="Yang R."/>
            <person name="Briner A.E."/>
            <person name="Felis G.E."/>
            <person name="de Vos W.M."/>
            <person name="Barrangou R."/>
            <person name="Klaenhammer T.R."/>
            <person name="Caufield P.W."/>
            <person name="Cui Y."/>
            <person name="Zhang H."/>
            <person name="O'Toole P.W."/>
        </authorList>
    </citation>
    <scope>NUCLEOTIDE SEQUENCE [LARGE SCALE GENOMIC DNA]</scope>
    <source>
        <strain evidence="9 10">DSM 19904</strain>
    </source>
</reference>
<dbReference type="InterPro" id="IPR047215">
    <property type="entry name" value="Galactose_mutarotase-like"/>
</dbReference>
<dbReference type="Gene3D" id="2.70.98.10">
    <property type="match status" value="1"/>
</dbReference>
<evidence type="ECO:0000256" key="6">
    <source>
        <dbReference type="PIRSR" id="PIRSR005096-1"/>
    </source>
</evidence>
<dbReference type="PANTHER" id="PTHR10091:SF0">
    <property type="entry name" value="GALACTOSE MUTAROTASE"/>
    <property type="match status" value="1"/>
</dbReference>
<dbReference type="OrthoDB" id="9779408at2"/>
<dbReference type="PATRIC" id="fig|1423808.3.peg.1194"/>
<comment type="pathway">
    <text evidence="1 5">Carbohydrate metabolism; hexose metabolism.</text>
</comment>
<dbReference type="CDD" id="cd09019">
    <property type="entry name" value="galactose_mutarotase_like"/>
    <property type="match status" value="1"/>
</dbReference>
<dbReference type="GO" id="GO:0030246">
    <property type="term" value="F:carbohydrate binding"/>
    <property type="evidence" value="ECO:0007669"/>
    <property type="project" value="InterPro"/>
</dbReference>
<comment type="caution">
    <text evidence="9">The sequence shown here is derived from an EMBL/GenBank/DDBJ whole genome shotgun (WGS) entry which is preliminary data.</text>
</comment>
<dbReference type="SUPFAM" id="SSF74650">
    <property type="entry name" value="Galactose mutarotase-like"/>
    <property type="match status" value="1"/>
</dbReference>
<feature type="binding site" evidence="8">
    <location>
        <begin position="183"/>
        <end position="185"/>
    </location>
    <ligand>
        <name>beta-D-galactose</name>
        <dbReference type="ChEBI" id="CHEBI:27667"/>
    </ligand>
</feature>
<dbReference type="GO" id="GO:0005737">
    <property type="term" value="C:cytoplasm"/>
    <property type="evidence" value="ECO:0007669"/>
    <property type="project" value="TreeGrafter"/>
</dbReference>
<comment type="function">
    <text evidence="5">Catalyzes the interconversion of alpha and beta anomers of maltose.</text>
</comment>
<dbReference type="InterPro" id="IPR008183">
    <property type="entry name" value="Aldose_1/G6P_1-epimerase"/>
</dbReference>